<evidence type="ECO:0000313" key="1">
    <source>
        <dbReference type="EMBL" id="DAE13167.1"/>
    </source>
</evidence>
<proteinExistence type="predicted"/>
<reference evidence="1" key="1">
    <citation type="journal article" date="2021" name="Proc. Natl. Acad. Sci. U.S.A.">
        <title>A Catalog of Tens of Thousands of Viruses from Human Metagenomes Reveals Hidden Associations with Chronic Diseases.</title>
        <authorList>
            <person name="Tisza M.J."/>
            <person name="Buck C.B."/>
        </authorList>
    </citation>
    <scope>NUCLEOTIDE SEQUENCE</scope>
    <source>
        <strain evidence="1">CtLqe90</strain>
    </source>
</reference>
<name>A0A8S5Q1G6_9CAUD</name>
<protein>
    <submittedName>
        <fullName evidence="1">Uncharacterized protein</fullName>
    </submittedName>
</protein>
<accession>A0A8S5Q1G6</accession>
<organism evidence="1">
    <name type="scientific">Siphoviridae sp. ctLqe90</name>
    <dbReference type="NCBI Taxonomy" id="2825456"/>
    <lineage>
        <taxon>Viruses</taxon>
        <taxon>Duplodnaviria</taxon>
        <taxon>Heunggongvirae</taxon>
        <taxon>Uroviricota</taxon>
        <taxon>Caudoviricetes</taxon>
    </lineage>
</organism>
<sequence length="29" mass="3552">MLINLDIENIPQMKLIILLFIIYLEKFLF</sequence>
<dbReference type="EMBL" id="BK015564">
    <property type="protein sequence ID" value="DAE13167.1"/>
    <property type="molecule type" value="Genomic_DNA"/>
</dbReference>